<sequence length="144" mass="16847">MNYKIINIEEQKFLGKSCGRVNTETDFSIFWMKFYEKNKNYDGITYGVSSDFMDDEFTYMICVPLTEEDRVKDFQPIVVDAATYVIFELVGPVNEAIPSAWGFAMKNFDLAESPNLEVYYSGNRMDVNYKMELWIPIKNKSLYI</sequence>
<dbReference type="Proteomes" id="UP000178622">
    <property type="component" value="Unassembled WGS sequence"/>
</dbReference>
<protein>
    <recommendedName>
        <fullName evidence="1">AraC effector-binding domain-containing protein</fullName>
    </recommendedName>
</protein>
<dbReference type="InterPro" id="IPR029442">
    <property type="entry name" value="GyrI-like"/>
</dbReference>
<feature type="domain" description="AraC effector-binding" evidence="1">
    <location>
        <begin position="1"/>
        <end position="138"/>
    </location>
</feature>
<accession>A0A1E8GQB9</accession>
<dbReference type="InterPro" id="IPR010499">
    <property type="entry name" value="AraC_E-bd"/>
</dbReference>
<dbReference type="Gene3D" id="3.20.80.10">
    <property type="entry name" value="Regulatory factor, effector binding domain"/>
    <property type="match status" value="1"/>
</dbReference>
<dbReference type="STRING" id="1859473.BG261_00860"/>
<evidence type="ECO:0000313" key="3">
    <source>
        <dbReference type="Proteomes" id="UP000178622"/>
    </source>
</evidence>
<evidence type="ECO:0000259" key="1">
    <source>
        <dbReference type="SMART" id="SM00871"/>
    </source>
</evidence>
<reference evidence="3" key="1">
    <citation type="submission" date="2016-09" db="EMBL/GenBank/DDBJ databases">
        <title>Draft genome sequence of a novel species of the family Streptococcaceae isolated from flowers.</title>
        <authorList>
            <person name="Chuah L.-O."/>
            <person name="Yap K.-P."/>
            <person name="Thong K.L."/>
            <person name="Liong M.T."/>
            <person name="Ahmad R."/>
            <person name="Rusul G."/>
        </authorList>
    </citation>
    <scope>NUCLEOTIDE SEQUENCE [LARGE SCALE GENOMIC DNA]</scope>
    <source>
        <strain evidence="3">DF1</strain>
    </source>
</reference>
<dbReference type="RefSeq" id="WP_070791270.1">
    <property type="nucleotide sequence ID" value="NZ_MKIR01000001.1"/>
</dbReference>
<dbReference type="Pfam" id="PF06445">
    <property type="entry name" value="GyrI-like"/>
    <property type="match status" value="1"/>
</dbReference>
<dbReference type="SMART" id="SM00871">
    <property type="entry name" value="AraC_E_bind"/>
    <property type="match status" value="1"/>
</dbReference>
<dbReference type="PANTHER" id="PTHR36444:SF3">
    <property type="entry name" value="TRANSCRIPTIONAL ACTIVATOR, PUTATIVE-RELATED"/>
    <property type="match status" value="1"/>
</dbReference>
<dbReference type="OrthoDB" id="9801123at2"/>
<organism evidence="2 3">
    <name type="scientific">Floricoccus tropicus</name>
    <dbReference type="NCBI Taxonomy" id="1859473"/>
    <lineage>
        <taxon>Bacteria</taxon>
        <taxon>Bacillati</taxon>
        <taxon>Bacillota</taxon>
        <taxon>Bacilli</taxon>
        <taxon>Lactobacillales</taxon>
        <taxon>Streptococcaceae</taxon>
        <taxon>Floricoccus</taxon>
    </lineage>
</organism>
<gene>
    <name evidence="2" type="ORF">BG261_00860</name>
</gene>
<dbReference type="PANTHER" id="PTHR36444">
    <property type="entry name" value="TRANSCRIPTIONAL REGULATOR PROTEIN YOBU-RELATED"/>
    <property type="match status" value="1"/>
</dbReference>
<dbReference type="AlphaFoldDB" id="A0A1E8GQB9"/>
<dbReference type="InterPro" id="IPR011256">
    <property type="entry name" value="Reg_factor_effector_dom_sf"/>
</dbReference>
<dbReference type="SUPFAM" id="SSF55136">
    <property type="entry name" value="Probable bacterial effector-binding domain"/>
    <property type="match status" value="1"/>
</dbReference>
<evidence type="ECO:0000313" key="2">
    <source>
        <dbReference type="EMBL" id="OFI50460.1"/>
    </source>
</evidence>
<dbReference type="InterPro" id="IPR053182">
    <property type="entry name" value="YobU-like_regulator"/>
</dbReference>
<comment type="caution">
    <text evidence="2">The sequence shown here is derived from an EMBL/GenBank/DDBJ whole genome shotgun (WGS) entry which is preliminary data.</text>
</comment>
<keyword evidence="3" id="KW-1185">Reference proteome</keyword>
<name>A0A1E8GQB9_9LACT</name>
<proteinExistence type="predicted"/>
<dbReference type="EMBL" id="MKIR01000001">
    <property type="protein sequence ID" value="OFI50460.1"/>
    <property type="molecule type" value="Genomic_DNA"/>
</dbReference>